<proteinExistence type="predicted"/>
<sequence>MERAPLQVRIRCMRALIYTFSWLKLMCYRWRWIGRGAADIGGEMERR</sequence>
<accession>A0A1R3J8S0</accession>
<comment type="caution">
    <text evidence="1">The sequence shown here is derived from an EMBL/GenBank/DDBJ whole genome shotgun (WGS) entry which is preliminary data.</text>
</comment>
<name>A0A1R3J8S0_COCAP</name>
<dbReference type="Proteomes" id="UP000188268">
    <property type="component" value="Unassembled WGS sequence"/>
</dbReference>
<dbReference type="AlphaFoldDB" id="A0A1R3J8S0"/>
<dbReference type="EMBL" id="AWWV01008344">
    <property type="protein sequence ID" value="OMO91238.1"/>
    <property type="molecule type" value="Genomic_DNA"/>
</dbReference>
<evidence type="ECO:0000313" key="2">
    <source>
        <dbReference type="Proteomes" id="UP000188268"/>
    </source>
</evidence>
<evidence type="ECO:0000313" key="1">
    <source>
        <dbReference type="EMBL" id="OMO91238.1"/>
    </source>
</evidence>
<gene>
    <name evidence="1" type="ORF">CCACVL1_07182</name>
</gene>
<organism evidence="1 2">
    <name type="scientific">Corchorus capsularis</name>
    <name type="common">Jute</name>
    <dbReference type="NCBI Taxonomy" id="210143"/>
    <lineage>
        <taxon>Eukaryota</taxon>
        <taxon>Viridiplantae</taxon>
        <taxon>Streptophyta</taxon>
        <taxon>Embryophyta</taxon>
        <taxon>Tracheophyta</taxon>
        <taxon>Spermatophyta</taxon>
        <taxon>Magnoliopsida</taxon>
        <taxon>eudicotyledons</taxon>
        <taxon>Gunneridae</taxon>
        <taxon>Pentapetalae</taxon>
        <taxon>rosids</taxon>
        <taxon>malvids</taxon>
        <taxon>Malvales</taxon>
        <taxon>Malvaceae</taxon>
        <taxon>Grewioideae</taxon>
        <taxon>Apeibeae</taxon>
        <taxon>Corchorus</taxon>
    </lineage>
</organism>
<reference evidence="1 2" key="1">
    <citation type="submission" date="2013-09" db="EMBL/GenBank/DDBJ databases">
        <title>Corchorus capsularis genome sequencing.</title>
        <authorList>
            <person name="Alam M."/>
            <person name="Haque M.S."/>
            <person name="Islam M.S."/>
            <person name="Emdad E.M."/>
            <person name="Islam M.M."/>
            <person name="Ahmed B."/>
            <person name="Halim A."/>
            <person name="Hossen Q.M.M."/>
            <person name="Hossain M.Z."/>
            <person name="Ahmed R."/>
            <person name="Khan M.M."/>
            <person name="Islam R."/>
            <person name="Rashid M.M."/>
            <person name="Khan S.A."/>
            <person name="Rahman M.S."/>
            <person name="Alam M."/>
        </authorList>
    </citation>
    <scope>NUCLEOTIDE SEQUENCE [LARGE SCALE GENOMIC DNA]</scope>
    <source>
        <strain evidence="2">cv. CVL-1</strain>
        <tissue evidence="1">Whole seedling</tissue>
    </source>
</reference>
<dbReference type="Gramene" id="OMO91238">
    <property type="protein sequence ID" value="OMO91238"/>
    <property type="gene ID" value="CCACVL1_07182"/>
</dbReference>
<protein>
    <submittedName>
        <fullName evidence="1">Uncharacterized protein</fullName>
    </submittedName>
</protein>
<keyword evidence="2" id="KW-1185">Reference proteome</keyword>